<gene>
    <name evidence="2" type="ORF">EDC58_1661</name>
</gene>
<accession>A0AAJ4UXB4</accession>
<dbReference type="GO" id="GO:0016757">
    <property type="term" value="F:glycosyltransferase activity"/>
    <property type="evidence" value="ECO:0007669"/>
    <property type="project" value="InterPro"/>
</dbReference>
<dbReference type="PANTHER" id="PTHR12526">
    <property type="entry name" value="GLYCOSYLTRANSFERASE"/>
    <property type="match status" value="1"/>
</dbReference>
<dbReference type="RefSeq" id="WP_123353037.1">
    <property type="nucleotide sequence ID" value="NZ_RJVK01000004.1"/>
</dbReference>
<dbReference type="InterPro" id="IPR001296">
    <property type="entry name" value="Glyco_trans_1"/>
</dbReference>
<proteinExistence type="predicted"/>
<dbReference type="PANTHER" id="PTHR12526:SF630">
    <property type="entry name" value="GLYCOSYLTRANSFERASE"/>
    <property type="match status" value="1"/>
</dbReference>
<dbReference type="Gene3D" id="3.40.50.2000">
    <property type="entry name" value="Glycogen Phosphorylase B"/>
    <property type="match status" value="2"/>
</dbReference>
<dbReference type="SUPFAM" id="SSF53756">
    <property type="entry name" value="UDP-Glycosyltransferase/glycogen phosphorylase"/>
    <property type="match status" value="1"/>
</dbReference>
<feature type="domain" description="Glycosyl transferase family 1" evidence="1">
    <location>
        <begin position="174"/>
        <end position="329"/>
    </location>
</feature>
<evidence type="ECO:0000313" key="3">
    <source>
        <dbReference type="Proteomes" id="UP000272781"/>
    </source>
</evidence>
<evidence type="ECO:0000259" key="1">
    <source>
        <dbReference type="Pfam" id="PF00534"/>
    </source>
</evidence>
<dbReference type="AlphaFoldDB" id="A0AAJ4UXB4"/>
<dbReference type="Pfam" id="PF00534">
    <property type="entry name" value="Glycos_transf_1"/>
    <property type="match status" value="1"/>
</dbReference>
<evidence type="ECO:0000313" key="2">
    <source>
        <dbReference type="EMBL" id="ROR39163.1"/>
    </source>
</evidence>
<reference evidence="2 3" key="1">
    <citation type="submission" date="2018-11" db="EMBL/GenBank/DDBJ databases">
        <title>Genomic Encyclopedia of Type Strains, Phase IV (KMG-IV): sequencing the most valuable type-strain genomes for metagenomic binning, comparative biology and taxonomic classification.</title>
        <authorList>
            <person name="Goeker M."/>
        </authorList>
    </citation>
    <scope>NUCLEOTIDE SEQUENCE [LARGE SCALE GENOMIC DNA]</scope>
    <source>
        <strain evidence="2 3">DSM 27783</strain>
    </source>
</reference>
<dbReference type="EMBL" id="RJVK01000004">
    <property type="protein sequence ID" value="ROR39163.1"/>
    <property type="molecule type" value="Genomic_DNA"/>
</dbReference>
<dbReference type="Proteomes" id="UP000272781">
    <property type="component" value="Unassembled WGS sequence"/>
</dbReference>
<sequence>MRITFIISSLSAGGAERVLVNLANYLVNKNHEIYIVTFSKEKPFYHLDEKIKLVQLGLLKHSRNKFETLLNTIKRVLILKQILKNISADVNISFMTQMNILSIIASRLNLQKIIVSEDIEYFFYSDKKALMIIRKLVYKLADMLIVKTMSDKKNYYFLKKVKVINNPLPEIPLNNFKKEHFILAVGRLENQKGFDTLIKIYSKIETSWKLYIAGEGSERKKLESLIKKLKLEKKVILLGNVKNIEEWYFKASIFVLSSRKEGFGNVLIEAMACGCACVAFDCPYGPSEIIENYKNGILVENQNEEKLKESIELLIKDENLRKKLAKEAVKVKEKYSIEKIAREWENAIEEVLKKGGN</sequence>
<name>A0AAJ4UXB4_9BACT</name>
<comment type="caution">
    <text evidence="2">The sequence shown here is derived from an EMBL/GenBank/DDBJ whole genome shotgun (WGS) entry which is preliminary data.</text>
</comment>
<protein>
    <submittedName>
        <fullName evidence="2">Glycosyltransferase involved in cell wall biosynthesis</fullName>
    </submittedName>
</protein>
<dbReference type="CDD" id="cd03820">
    <property type="entry name" value="GT4_AmsD-like"/>
    <property type="match status" value="1"/>
</dbReference>
<organism evidence="2 3">
    <name type="scientific">Caminibacter pacificus</name>
    <dbReference type="NCBI Taxonomy" id="1424653"/>
    <lineage>
        <taxon>Bacteria</taxon>
        <taxon>Pseudomonadati</taxon>
        <taxon>Campylobacterota</taxon>
        <taxon>Epsilonproteobacteria</taxon>
        <taxon>Nautiliales</taxon>
        <taxon>Nautiliaceae</taxon>
        <taxon>Caminibacter</taxon>
    </lineage>
</organism>